<dbReference type="InterPro" id="IPR033248">
    <property type="entry name" value="Transketolase_C"/>
</dbReference>
<proteinExistence type="predicted"/>
<comment type="function">
    <text evidence="7">The pyruvate dehydrogenase complex catalyzes the overall conversion of pyruvate to acetyl-CoA and CO2.</text>
</comment>
<dbReference type="InterPro" id="IPR029061">
    <property type="entry name" value="THDP-binding"/>
</dbReference>
<comment type="catalytic activity">
    <reaction evidence="7">
        <text>N(6)-[(R)-lipoyl]-L-lysyl-[protein] + pyruvate + H(+) = N(6)-[(R)-S(8)-acetyldihydrolipoyl]-L-lysyl-[protein] + CO2</text>
        <dbReference type="Rhea" id="RHEA:19189"/>
        <dbReference type="Rhea" id="RHEA-COMP:10474"/>
        <dbReference type="Rhea" id="RHEA-COMP:10478"/>
        <dbReference type="ChEBI" id="CHEBI:15361"/>
        <dbReference type="ChEBI" id="CHEBI:15378"/>
        <dbReference type="ChEBI" id="CHEBI:16526"/>
        <dbReference type="ChEBI" id="CHEBI:83099"/>
        <dbReference type="ChEBI" id="CHEBI:83111"/>
        <dbReference type="EC" id="1.2.4.1"/>
    </reaction>
</comment>
<dbReference type="SUPFAM" id="SSF52518">
    <property type="entry name" value="Thiamin diphosphate-binding fold (THDP-binding)"/>
    <property type="match status" value="1"/>
</dbReference>
<keyword evidence="6 7" id="KW-0670">Pyruvate</keyword>
<dbReference type="AlphaFoldDB" id="D7F1L7"/>
<evidence type="ECO:0000256" key="3">
    <source>
        <dbReference type="ARBA" id="ARBA00016138"/>
    </source>
</evidence>
<evidence type="ECO:0000256" key="5">
    <source>
        <dbReference type="ARBA" id="ARBA00023052"/>
    </source>
</evidence>
<dbReference type="Pfam" id="PF02779">
    <property type="entry name" value="Transket_pyr"/>
    <property type="match status" value="1"/>
</dbReference>
<dbReference type="Pfam" id="PF02780">
    <property type="entry name" value="Transketolase_C"/>
    <property type="match status" value="1"/>
</dbReference>
<evidence type="ECO:0000313" key="9">
    <source>
        <dbReference type="EMBL" id="ACR50770.1"/>
    </source>
</evidence>
<dbReference type="Gene3D" id="3.40.50.920">
    <property type="match status" value="1"/>
</dbReference>
<dbReference type="InterPro" id="IPR027110">
    <property type="entry name" value="PDHB_mito-type"/>
</dbReference>
<gene>
    <name evidence="9" type="primary">tsn3</name>
</gene>
<organism evidence="9">
    <name type="scientific">Streptomyces longisporoflavus</name>
    <dbReference type="NCBI Taxonomy" id="28044"/>
    <lineage>
        <taxon>Bacteria</taxon>
        <taxon>Bacillati</taxon>
        <taxon>Actinomycetota</taxon>
        <taxon>Actinomycetes</taxon>
        <taxon>Kitasatosporales</taxon>
        <taxon>Streptomycetaceae</taxon>
        <taxon>Streptomyces</taxon>
    </lineage>
</organism>
<dbReference type="EC" id="1.2.4.1" evidence="2 7"/>
<sequence length="338" mass="36664">MEWLMRVAENLNQSLHSLLEAEPRAYVLGEDIADPYGGAFKVTKGLSDSFPGRVLTTPISESGIVGAGAGLALAGDVAIVEIMFGDFVALAFDQIVNFASKSVSMYGRRVPMPLVARCPMGGRRGYGATHSQSLQKHFIGAPGLSLYELSPFRDSYELLSEIVEREEPAMLFEDKVLYTSQMFTDGVVDDLLSFDRHPQAPDVARVFVDDPDRYDVVLIAAGGMAHRACEAVRDLLVEEEITALLLVPTRLYPFAAEPLLGTLGAADVICVAEEGTAGGTWGAEVAQQLHQRLWGTLRRPVRLVHSADSVIPSAAHLEERVLVSGDTIRQAVVEALRD</sequence>
<name>D7F1L7_9ACTN</name>
<evidence type="ECO:0000256" key="1">
    <source>
        <dbReference type="ARBA" id="ARBA00001964"/>
    </source>
</evidence>
<evidence type="ECO:0000256" key="6">
    <source>
        <dbReference type="ARBA" id="ARBA00023317"/>
    </source>
</evidence>
<dbReference type="PANTHER" id="PTHR11624">
    <property type="entry name" value="DEHYDROGENASE RELATED"/>
    <property type="match status" value="1"/>
</dbReference>
<keyword evidence="4 7" id="KW-0560">Oxidoreductase</keyword>
<evidence type="ECO:0000259" key="8">
    <source>
        <dbReference type="SMART" id="SM00861"/>
    </source>
</evidence>
<dbReference type="GO" id="GO:0000287">
    <property type="term" value="F:magnesium ion binding"/>
    <property type="evidence" value="ECO:0007669"/>
    <property type="project" value="UniProtKB-ARBA"/>
</dbReference>
<protein>
    <recommendedName>
        <fullName evidence="3 7">Pyruvate dehydrogenase E1 component subunit beta</fullName>
        <ecNumber evidence="2 7">1.2.4.1</ecNumber>
    </recommendedName>
</protein>
<dbReference type="SMART" id="SM00861">
    <property type="entry name" value="Transket_pyr"/>
    <property type="match status" value="1"/>
</dbReference>
<accession>D7F1L7</accession>
<dbReference type="EMBL" id="FJ462704">
    <property type="protein sequence ID" value="ACR50770.1"/>
    <property type="molecule type" value="Genomic_DNA"/>
</dbReference>
<dbReference type="GO" id="GO:0004739">
    <property type="term" value="F:pyruvate dehydrogenase (acetyl-transferring) activity"/>
    <property type="evidence" value="ECO:0007669"/>
    <property type="project" value="UniProtKB-UniRule"/>
</dbReference>
<evidence type="ECO:0000256" key="7">
    <source>
        <dbReference type="RuleBase" id="RU364074"/>
    </source>
</evidence>
<dbReference type="Gene3D" id="3.40.50.970">
    <property type="match status" value="1"/>
</dbReference>
<keyword evidence="5 7" id="KW-0786">Thiamine pyrophosphate</keyword>
<dbReference type="PANTHER" id="PTHR11624:SF96">
    <property type="entry name" value="PYRUVATE DEHYDROGENASE E1 COMPONENT SUBUNIT BETA, MITOCHONDRIAL"/>
    <property type="match status" value="1"/>
</dbReference>
<dbReference type="SUPFAM" id="SSF52922">
    <property type="entry name" value="TK C-terminal domain-like"/>
    <property type="match status" value="1"/>
</dbReference>
<reference evidence="9" key="1">
    <citation type="submission" date="2008-11" db="EMBL/GenBank/DDBJ databases">
        <title>Different origins of the tetronate ring in near mirror-image antibiotics:evidence for convergent evolution?</title>
        <authorList>
            <person name="Demydchuk Y.A."/>
            <person name="Sun Y."/>
            <person name="Leadlay P.F."/>
        </authorList>
    </citation>
    <scope>NUCLEOTIDE SEQUENCE</scope>
    <source>
        <strain evidence="9">NCIMB 11426</strain>
    </source>
</reference>
<dbReference type="InterPro" id="IPR005475">
    <property type="entry name" value="Transketolase-like_Pyr-bd"/>
</dbReference>
<evidence type="ECO:0000256" key="2">
    <source>
        <dbReference type="ARBA" id="ARBA00012281"/>
    </source>
</evidence>
<dbReference type="InterPro" id="IPR009014">
    <property type="entry name" value="Transketo_C/PFOR_II"/>
</dbReference>
<dbReference type="GO" id="GO:0006086">
    <property type="term" value="P:pyruvate decarboxylation to acetyl-CoA"/>
    <property type="evidence" value="ECO:0007669"/>
    <property type="project" value="InterPro"/>
</dbReference>
<feature type="domain" description="Transketolase-like pyrimidine-binding" evidence="8">
    <location>
        <begin position="5"/>
        <end position="180"/>
    </location>
</feature>
<comment type="cofactor">
    <cofactor evidence="1 7">
        <name>thiamine diphosphate</name>
        <dbReference type="ChEBI" id="CHEBI:58937"/>
    </cofactor>
</comment>
<evidence type="ECO:0000256" key="4">
    <source>
        <dbReference type="ARBA" id="ARBA00023002"/>
    </source>
</evidence>